<accession>A0A942U9L8</accession>
<keyword evidence="4" id="KW-0067">ATP-binding</keyword>
<keyword evidence="1" id="KW-0808">Transferase</keyword>
<dbReference type="EMBL" id="JAGYPF010000004">
    <property type="protein sequence ID" value="MBS4214916.1"/>
    <property type="molecule type" value="Genomic_DNA"/>
</dbReference>
<dbReference type="Gene3D" id="3.30.230.10">
    <property type="match status" value="1"/>
</dbReference>
<reference evidence="6" key="1">
    <citation type="submission" date="2021-05" db="EMBL/GenBank/DDBJ databases">
        <title>Novel Bacillus species.</title>
        <authorList>
            <person name="Liu G."/>
        </authorList>
    </citation>
    <scope>NUCLEOTIDE SEQUENCE</scope>
    <source>
        <strain evidence="6">FJAT-49825</strain>
    </source>
</reference>
<dbReference type="Pfam" id="PF00288">
    <property type="entry name" value="GHMP_kinases_N"/>
    <property type="match status" value="1"/>
</dbReference>
<name>A0A942U9L8_9BACI</name>
<dbReference type="PANTHER" id="PTHR43527:SF1">
    <property type="entry name" value="L-THREONINE KINASE"/>
    <property type="match status" value="1"/>
</dbReference>
<dbReference type="InterPro" id="IPR006204">
    <property type="entry name" value="GHMP_kinase_N_dom"/>
</dbReference>
<dbReference type="InterPro" id="IPR020568">
    <property type="entry name" value="Ribosomal_Su5_D2-typ_SF"/>
</dbReference>
<keyword evidence="7" id="KW-1185">Reference proteome</keyword>
<evidence type="ECO:0000313" key="7">
    <source>
        <dbReference type="Proteomes" id="UP000679749"/>
    </source>
</evidence>
<dbReference type="RefSeq" id="WP_213119417.1">
    <property type="nucleotide sequence ID" value="NZ_JAGYPF010000004.1"/>
</dbReference>
<dbReference type="GO" id="GO:0016301">
    <property type="term" value="F:kinase activity"/>
    <property type="evidence" value="ECO:0007669"/>
    <property type="project" value="UniProtKB-KW"/>
</dbReference>
<organism evidence="6 7">
    <name type="scientific">Neobacillus rhizophilus</name>
    <dbReference type="NCBI Taxonomy" id="2833579"/>
    <lineage>
        <taxon>Bacteria</taxon>
        <taxon>Bacillati</taxon>
        <taxon>Bacillota</taxon>
        <taxon>Bacilli</taxon>
        <taxon>Bacillales</taxon>
        <taxon>Bacillaceae</taxon>
        <taxon>Neobacillus</taxon>
    </lineage>
</organism>
<dbReference type="PIRSF" id="PIRSF033887">
    <property type="entry name" value="PduX"/>
    <property type="match status" value="1"/>
</dbReference>
<evidence type="ECO:0000256" key="1">
    <source>
        <dbReference type="ARBA" id="ARBA00022679"/>
    </source>
</evidence>
<protein>
    <submittedName>
        <fullName evidence="6">Kinase</fullName>
    </submittedName>
</protein>
<evidence type="ECO:0000256" key="3">
    <source>
        <dbReference type="ARBA" id="ARBA00022777"/>
    </source>
</evidence>
<evidence type="ECO:0000259" key="5">
    <source>
        <dbReference type="Pfam" id="PF00288"/>
    </source>
</evidence>
<sequence length="285" mass="31238">MKLGIGSCHGTFGELVQGMIGERPFLITLPIPSFRTEARFIPDPSISEISITDSKFKAKRAGELLLKRFGIKGGGHLGIHSNIPIGKGLASSSADIVAALRAISDSYSLPITNEIISAIAAIVEPTDGVMYEEVVAYDYIHGQLLESFGELPPFILVGIDLGGTIDTIEFNQVRKSYSRENQRQLLEACHLVRRGFMERNLATICKAATISARINQEILPKPAFHHLEKLADSYQGGMVVAHSGTVLGLLLDRNIPDLHKVLSHISKEISILFKNANIKIFNNRR</sequence>
<dbReference type="AlphaFoldDB" id="A0A942U9L8"/>
<comment type="caution">
    <text evidence="6">The sequence shown here is derived from an EMBL/GenBank/DDBJ whole genome shotgun (WGS) entry which is preliminary data.</text>
</comment>
<dbReference type="SUPFAM" id="SSF54211">
    <property type="entry name" value="Ribosomal protein S5 domain 2-like"/>
    <property type="match status" value="1"/>
</dbReference>
<keyword evidence="3 6" id="KW-0418">Kinase</keyword>
<dbReference type="GO" id="GO:0005524">
    <property type="term" value="F:ATP binding"/>
    <property type="evidence" value="ECO:0007669"/>
    <property type="project" value="UniProtKB-KW"/>
</dbReference>
<feature type="domain" description="GHMP kinase N-terminal" evidence="5">
    <location>
        <begin position="58"/>
        <end position="124"/>
    </location>
</feature>
<evidence type="ECO:0000256" key="2">
    <source>
        <dbReference type="ARBA" id="ARBA00022741"/>
    </source>
</evidence>
<dbReference type="PANTHER" id="PTHR43527">
    <property type="entry name" value="4-DIPHOSPHOCYTIDYL-2-C-METHYL-D-ERYTHRITOL KINASE, CHLOROPLASTIC"/>
    <property type="match status" value="1"/>
</dbReference>
<evidence type="ECO:0000313" key="6">
    <source>
        <dbReference type="EMBL" id="MBS4214916.1"/>
    </source>
</evidence>
<dbReference type="InterPro" id="IPR012363">
    <property type="entry name" value="PduX"/>
</dbReference>
<dbReference type="InterPro" id="IPR014721">
    <property type="entry name" value="Ribsml_uS5_D2-typ_fold_subgr"/>
</dbReference>
<keyword evidence="2" id="KW-0547">Nucleotide-binding</keyword>
<proteinExistence type="predicted"/>
<gene>
    <name evidence="6" type="ORF">KHA99_20930</name>
</gene>
<dbReference type="Proteomes" id="UP000679749">
    <property type="component" value="Unassembled WGS sequence"/>
</dbReference>
<evidence type="ECO:0000256" key="4">
    <source>
        <dbReference type="ARBA" id="ARBA00022840"/>
    </source>
</evidence>